<keyword evidence="2" id="KW-0472">Membrane</keyword>
<dbReference type="Proteomes" id="UP000192393">
    <property type="component" value="Unassembled WGS sequence"/>
</dbReference>
<feature type="compositionally biased region" description="Basic and acidic residues" evidence="1">
    <location>
        <begin position="37"/>
        <end position="50"/>
    </location>
</feature>
<feature type="transmembrane region" description="Helical" evidence="2">
    <location>
        <begin position="6"/>
        <end position="27"/>
    </location>
</feature>
<sequence>MDTSTAIIVIISIVCTIGVLGVFYWFVQRKNPPKVSPTEEKKERAERPEPNEIDDPLN</sequence>
<keyword evidence="4" id="KW-1185">Reference proteome</keyword>
<keyword evidence="2" id="KW-0812">Transmembrane</keyword>
<evidence type="ECO:0000313" key="3">
    <source>
        <dbReference type="EMBL" id="SMC58273.1"/>
    </source>
</evidence>
<protein>
    <submittedName>
        <fullName evidence="3">Uncharacterized protein</fullName>
    </submittedName>
</protein>
<dbReference type="STRING" id="1434700.SAMN06296427_10467"/>
<feature type="region of interest" description="Disordered" evidence="1">
    <location>
        <begin position="32"/>
        <end position="58"/>
    </location>
</feature>
<evidence type="ECO:0000313" key="4">
    <source>
        <dbReference type="Proteomes" id="UP000192393"/>
    </source>
</evidence>
<keyword evidence="2" id="KW-1133">Transmembrane helix</keyword>
<evidence type="ECO:0000256" key="1">
    <source>
        <dbReference type="SAM" id="MobiDB-lite"/>
    </source>
</evidence>
<reference evidence="3 4" key="1">
    <citation type="submission" date="2017-04" db="EMBL/GenBank/DDBJ databases">
        <authorList>
            <person name="Afonso C.L."/>
            <person name="Miller P.J."/>
            <person name="Scott M.A."/>
            <person name="Spackman E."/>
            <person name="Goraichik I."/>
            <person name="Dimitrov K.M."/>
            <person name="Suarez D.L."/>
            <person name="Swayne D.E."/>
        </authorList>
    </citation>
    <scope>NUCLEOTIDE SEQUENCE [LARGE SCALE GENOMIC DNA]</scope>
    <source>
        <strain evidence="3 4">CGMCC 1.12708</strain>
    </source>
</reference>
<gene>
    <name evidence="3" type="ORF">SAMN06296427_10467</name>
</gene>
<name>A0A1W2ACF6_9FLAO</name>
<dbReference type="EMBL" id="FWXS01000004">
    <property type="protein sequence ID" value="SMC58273.1"/>
    <property type="molecule type" value="Genomic_DNA"/>
</dbReference>
<proteinExistence type="predicted"/>
<evidence type="ECO:0000256" key="2">
    <source>
        <dbReference type="SAM" id="Phobius"/>
    </source>
</evidence>
<organism evidence="3 4">
    <name type="scientific">Moheibacter sediminis</name>
    <dbReference type="NCBI Taxonomy" id="1434700"/>
    <lineage>
        <taxon>Bacteria</taxon>
        <taxon>Pseudomonadati</taxon>
        <taxon>Bacteroidota</taxon>
        <taxon>Flavobacteriia</taxon>
        <taxon>Flavobacteriales</taxon>
        <taxon>Weeksellaceae</taxon>
        <taxon>Moheibacter</taxon>
    </lineage>
</organism>
<dbReference type="AlphaFoldDB" id="A0A1W2ACF6"/>
<dbReference type="RefSeq" id="WP_159447467.1">
    <property type="nucleotide sequence ID" value="NZ_FWXS01000004.1"/>
</dbReference>
<accession>A0A1W2ACF6</accession>